<gene>
    <name evidence="1" type="ORF">SAMN02982917_5523</name>
</gene>
<proteinExistence type="predicted"/>
<evidence type="ECO:0000313" key="1">
    <source>
        <dbReference type="EMBL" id="SMF83378.1"/>
    </source>
</evidence>
<protein>
    <submittedName>
        <fullName evidence="1">Uncharacterized protein</fullName>
    </submittedName>
</protein>
<evidence type="ECO:0000313" key="2">
    <source>
        <dbReference type="Proteomes" id="UP000192936"/>
    </source>
</evidence>
<reference evidence="1 2" key="1">
    <citation type="submission" date="2017-04" db="EMBL/GenBank/DDBJ databases">
        <authorList>
            <person name="Afonso C.L."/>
            <person name="Miller P.J."/>
            <person name="Scott M.A."/>
            <person name="Spackman E."/>
            <person name="Goraichik I."/>
            <person name="Dimitrov K.M."/>
            <person name="Suarez D.L."/>
            <person name="Swayne D.E."/>
        </authorList>
    </citation>
    <scope>NUCLEOTIDE SEQUENCE [LARGE SCALE GENOMIC DNA]</scope>
    <source>
        <strain evidence="1 2">A2P</strain>
    </source>
</reference>
<dbReference type="EMBL" id="FXAK01000007">
    <property type="protein sequence ID" value="SMF83378.1"/>
    <property type="molecule type" value="Genomic_DNA"/>
</dbReference>
<name>A0A1X7HD90_9PROT</name>
<sequence length="55" mass="6453">MASEPKTERIQMLMEPSLRRAIREWRFANQVDTEGEAIRRLIQIALEVEAEKKPS</sequence>
<organism evidence="1 2">
    <name type="scientific">Azospirillum oryzae</name>
    <dbReference type="NCBI Taxonomy" id="286727"/>
    <lineage>
        <taxon>Bacteria</taxon>
        <taxon>Pseudomonadati</taxon>
        <taxon>Pseudomonadota</taxon>
        <taxon>Alphaproteobacteria</taxon>
        <taxon>Rhodospirillales</taxon>
        <taxon>Azospirillaceae</taxon>
        <taxon>Azospirillum</taxon>
    </lineage>
</organism>
<accession>A0A1X7HD90</accession>
<dbReference type="AlphaFoldDB" id="A0A1X7HD90"/>
<dbReference type="Proteomes" id="UP000192936">
    <property type="component" value="Unassembled WGS sequence"/>
</dbReference>